<organism evidence="2 3">
    <name type="scientific">Gigaspora rosea</name>
    <dbReference type="NCBI Taxonomy" id="44941"/>
    <lineage>
        <taxon>Eukaryota</taxon>
        <taxon>Fungi</taxon>
        <taxon>Fungi incertae sedis</taxon>
        <taxon>Mucoromycota</taxon>
        <taxon>Glomeromycotina</taxon>
        <taxon>Glomeromycetes</taxon>
        <taxon>Diversisporales</taxon>
        <taxon>Gigasporaceae</taxon>
        <taxon>Gigaspora</taxon>
    </lineage>
</organism>
<protein>
    <recommendedName>
        <fullName evidence="4">CCHC-type domain-containing protein</fullName>
    </recommendedName>
</protein>
<accession>A0A397W413</accession>
<dbReference type="Proteomes" id="UP000266673">
    <property type="component" value="Unassembled WGS sequence"/>
</dbReference>
<reference evidence="2 3" key="1">
    <citation type="submission" date="2018-06" db="EMBL/GenBank/DDBJ databases">
        <title>Comparative genomics reveals the genomic features of Rhizophagus irregularis, R. cerebriforme, R. diaphanum and Gigaspora rosea, and their symbiotic lifestyle signature.</title>
        <authorList>
            <person name="Morin E."/>
            <person name="San Clemente H."/>
            <person name="Chen E.C.H."/>
            <person name="De La Providencia I."/>
            <person name="Hainaut M."/>
            <person name="Kuo A."/>
            <person name="Kohler A."/>
            <person name="Murat C."/>
            <person name="Tang N."/>
            <person name="Roy S."/>
            <person name="Loubradou J."/>
            <person name="Henrissat B."/>
            <person name="Grigoriev I.V."/>
            <person name="Corradi N."/>
            <person name="Roux C."/>
            <person name="Martin F.M."/>
        </authorList>
    </citation>
    <scope>NUCLEOTIDE SEQUENCE [LARGE SCALE GENOMIC DNA]</scope>
    <source>
        <strain evidence="2 3">DAOM 194757</strain>
    </source>
</reference>
<feature type="compositionally biased region" description="Polar residues" evidence="1">
    <location>
        <begin position="192"/>
        <end position="202"/>
    </location>
</feature>
<evidence type="ECO:0000256" key="1">
    <source>
        <dbReference type="SAM" id="MobiDB-lite"/>
    </source>
</evidence>
<dbReference type="OrthoDB" id="2476992at2759"/>
<dbReference type="AlphaFoldDB" id="A0A397W413"/>
<dbReference type="GO" id="GO:0003676">
    <property type="term" value="F:nucleic acid binding"/>
    <property type="evidence" value="ECO:0007669"/>
    <property type="project" value="InterPro"/>
</dbReference>
<dbReference type="InterPro" id="IPR036875">
    <property type="entry name" value="Znf_CCHC_sf"/>
</dbReference>
<gene>
    <name evidence="2" type="ORF">C2G38_2028849</name>
</gene>
<sequence>METWHPFYNNCSYYFPYNESLIKYYLRPNVSRFLIEQMKESLYYNANQPSIEEVELLADDEPAITEDIEDEPDKVVLCAKYLLENLEQSEIKELQPFTDNKVEKPIDEEFINERIYYRKAWGMACTVLNKYVLYRDDEFIHLIENYLERVRAKKEELIKTQEASTQASSNNNIVEFMNPRKVIGKGRPKGTSHYSESTPQETSSKKKREYTCGFCKESGHNITTCPDRR</sequence>
<dbReference type="STRING" id="44941.A0A397W413"/>
<dbReference type="GO" id="GO:0008270">
    <property type="term" value="F:zinc ion binding"/>
    <property type="evidence" value="ECO:0007669"/>
    <property type="project" value="InterPro"/>
</dbReference>
<evidence type="ECO:0000313" key="2">
    <source>
        <dbReference type="EMBL" id="RIB28069.1"/>
    </source>
</evidence>
<comment type="caution">
    <text evidence="2">The sequence shown here is derived from an EMBL/GenBank/DDBJ whole genome shotgun (WGS) entry which is preliminary data.</text>
</comment>
<evidence type="ECO:0000313" key="3">
    <source>
        <dbReference type="Proteomes" id="UP000266673"/>
    </source>
</evidence>
<name>A0A397W413_9GLOM</name>
<feature type="region of interest" description="Disordered" evidence="1">
    <location>
        <begin position="180"/>
        <end position="208"/>
    </location>
</feature>
<proteinExistence type="predicted"/>
<keyword evidence="3" id="KW-1185">Reference proteome</keyword>
<evidence type="ECO:0008006" key="4">
    <source>
        <dbReference type="Google" id="ProtNLM"/>
    </source>
</evidence>
<dbReference type="EMBL" id="QKWP01000078">
    <property type="protein sequence ID" value="RIB28069.1"/>
    <property type="molecule type" value="Genomic_DNA"/>
</dbReference>
<dbReference type="SUPFAM" id="SSF57756">
    <property type="entry name" value="Retrovirus zinc finger-like domains"/>
    <property type="match status" value="1"/>
</dbReference>